<dbReference type="Pfam" id="PF01207">
    <property type="entry name" value="Dus"/>
    <property type="match status" value="1"/>
</dbReference>
<evidence type="ECO:0000259" key="1">
    <source>
        <dbReference type="Pfam" id="PF01207"/>
    </source>
</evidence>
<dbReference type="EMBL" id="PFBF01000005">
    <property type="protein sequence ID" value="PIR86533.1"/>
    <property type="molecule type" value="Genomic_DNA"/>
</dbReference>
<sequence length="75" mass="8358">MKVDTLIIGNGDVKDMSDALEKIRETDCDGAMFGRAIYGNPLLFADFAHTVCGCKIEHPSQTLPLKKFQRQNNND</sequence>
<dbReference type="InterPro" id="IPR035587">
    <property type="entry name" value="DUS-like_FMN-bd"/>
</dbReference>
<dbReference type="AlphaFoldDB" id="A0A2H0UJF7"/>
<name>A0A2H0UJF7_9BACT</name>
<comment type="caution">
    <text evidence="2">The sequence shown here is derived from an EMBL/GenBank/DDBJ whole genome shotgun (WGS) entry which is preliminary data.</text>
</comment>
<feature type="non-terminal residue" evidence="2">
    <location>
        <position position="75"/>
    </location>
</feature>
<organism evidence="2 3">
    <name type="scientific">Candidatus Kaiserbacteria bacterium CG10_big_fil_rev_8_21_14_0_10_43_70</name>
    <dbReference type="NCBI Taxonomy" id="1974605"/>
    <lineage>
        <taxon>Bacteria</taxon>
        <taxon>Candidatus Kaiseribacteriota</taxon>
    </lineage>
</organism>
<dbReference type="Proteomes" id="UP000230706">
    <property type="component" value="Unassembled WGS sequence"/>
</dbReference>
<accession>A0A2H0UJF7</accession>
<proteinExistence type="predicted"/>
<evidence type="ECO:0000313" key="2">
    <source>
        <dbReference type="EMBL" id="PIR86533.1"/>
    </source>
</evidence>
<dbReference type="Gene3D" id="3.20.20.70">
    <property type="entry name" value="Aldolase class I"/>
    <property type="match status" value="1"/>
</dbReference>
<dbReference type="SUPFAM" id="SSF51395">
    <property type="entry name" value="FMN-linked oxidoreductases"/>
    <property type="match status" value="1"/>
</dbReference>
<evidence type="ECO:0000313" key="3">
    <source>
        <dbReference type="Proteomes" id="UP000230706"/>
    </source>
</evidence>
<gene>
    <name evidence="2" type="ORF">COU13_00470</name>
</gene>
<feature type="domain" description="DUS-like FMN-binding" evidence="1">
    <location>
        <begin position="3"/>
        <end position="57"/>
    </location>
</feature>
<protein>
    <recommendedName>
        <fullName evidence="1">DUS-like FMN-binding domain-containing protein</fullName>
    </recommendedName>
</protein>
<reference evidence="3" key="1">
    <citation type="submission" date="2017-09" db="EMBL/GenBank/DDBJ databases">
        <title>Depth-based differentiation of microbial function through sediment-hosted aquifers and enrichment of novel symbionts in the deep terrestrial subsurface.</title>
        <authorList>
            <person name="Probst A.J."/>
            <person name="Ladd B."/>
            <person name="Jarett J.K."/>
            <person name="Geller-Mcgrath D.E."/>
            <person name="Sieber C.M.K."/>
            <person name="Emerson J.B."/>
            <person name="Anantharaman K."/>
            <person name="Thomas B.C."/>
            <person name="Malmstrom R."/>
            <person name="Stieglmeier M."/>
            <person name="Klingl A."/>
            <person name="Woyke T."/>
            <person name="Ryan C.M."/>
            <person name="Banfield J.F."/>
        </authorList>
    </citation>
    <scope>NUCLEOTIDE SEQUENCE [LARGE SCALE GENOMIC DNA]</scope>
</reference>
<dbReference type="InterPro" id="IPR013785">
    <property type="entry name" value="Aldolase_TIM"/>
</dbReference>